<dbReference type="GO" id="GO:0120147">
    <property type="term" value="F:formylglycine-generating oxidase activity"/>
    <property type="evidence" value="ECO:0007669"/>
    <property type="project" value="TreeGrafter"/>
</dbReference>
<keyword evidence="3" id="KW-1185">Reference proteome</keyword>
<dbReference type="eggNOG" id="COG1262">
    <property type="taxonomic scope" value="Bacteria"/>
</dbReference>
<dbReference type="Pfam" id="PF03781">
    <property type="entry name" value="FGE-sulfatase"/>
    <property type="match status" value="1"/>
</dbReference>
<evidence type="ECO:0000313" key="3">
    <source>
        <dbReference type="Proteomes" id="UP000010809"/>
    </source>
</evidence>
<protein>
    <recommendedName>
        <fullName evidence="1">Sulfatase-modifying factor enzyme-like domain-containing protein</fullName>
    </recommendedName>
</protein>
<dbReference type="AlphaFoldDB" id="L0DTA7"/>
<dbReference type="InterPro" id="IPR005532">
    <property type="entry name" value="SUMF_dom"/>
</dbReference>
<dbReference type="InterPro" id="IPR051043">
    <property type="entry name" value="Sulfatase_Mod_Factor_Kinase"/>
</dbReference>
<dbReference type="InterPro" id="IPR042095">
    <property type="entry name" value="SUMF_sf"/>
</dbReference>
<dbReference type="OrthoDB" id="9768004at2"/>
<evidence type="ECO:0000313" key="2">
    <source>
        <dbReference type="EMBL" id="AGA32243.1"/>
    </source>
</evidence>
<dbReference type="Gene3D" id="3.90.1580.10">
    <property type="entry name" value="paralog of FGE (formylglycine-generating enzyme)"/>
    <property type="match status" value="1"/>
</dbReference>
<dbReference type="PATRIC" id="fig|1255043.3.peg.546"/>
<dbReference type="STRING" id="1255043.TVNIR_0541"/>
<dbReference type="KEGG" id="tni:TVNIR_0541"/>
<dbReference type="RefSeq" id="WP_015257396.1">
    <property type="nucleotide sequence ID" value="NC_019902.2"/>
</dbReference>
<dbReference type="EMBL" id="CP003989">
    <property type="protein sequence ID" value="AGA32243.1"/>
    <property type="molecule type" value="Genomic_DNA"/>
</dbReference>
<reference evidence="2" key="1">
    <citation type="submission" date="2015-12" db="EMBL/GenBank/DDBJ databases">
        <authorList>
            <person name="Tikhonova T.V."/>
            <person name="Pavlov A.R."/>
            <person name="Beletsky A.V."/>
            <person name="Mardanov A.V."/>
            <person name="Sorokin D.Y."/>
            <person name="Ravin N.V."/>
            <person name="Popov V.O."/>
        </authorList>
    </citation>
    <scope>NUCLEOTIDE SEQUENCE</scope>
    <source>
        <strain evidence="2">DSM 14787</strain>
    </source>
</reference>
<gene>
    <name evidence="2" type="ordered locus">TVNIR_0541</name>
</gene>
<dbReference type="PANTHER" id="PTHR23150">
    <property type="entry name" value="SULFATASE MODIFYING FACTOR 1, 2"/>
    <property type="match status" value="1"/>
</dbReference>
<dbReference type="SUPFAM" id="SSF56436">
    <property type="entry name" value="C-type lectin-like"/>
    <property type="match status" value="1"/>
</dbReference>
<dbReference type="PANTHER" id="PTHR23150:SF19">
    <property type="entry name" value="FORMYLGLYCINE-GENERATING ENZYME"/>
    <property type="match status" value="1"/>
</dbReference>
<sequence length="294" mass="33375">MASALMHRLDTPDLLDLQQQAAAAAGVPVGFQDRGRDGIPVPELRVIPAGEFEMGSDGSEYGHRDTESPRRFVLIERPFALGRYTVTKAEFAAFQRATGWVPRREAIWPKGDQQPVFNLRLADVEAYLEWLSGQTGQRYRLPTEAEWEFAARAGTRTAFAFGDSVGCRDVHFNSLFPYDERRERRKWYIPLCIPLPRPMDVGSYPPNLWGLHDMHGNVQEFTQSPWRDSHSGLPRDGVYRRGPNEEWVVVKGGSWFDPAVACRSASRRRRHVTEMDTNLGFRVLRELGSGTGTR</sequence>
<dbReference type="InterPro" id="IPR016187">
    <property type="entry name" value="CTDL_fold"/>
</dbReference>
<dbReference type="HOGENOM" id="CLU_012431_2_1_6"/>
<evidence type="ECO:0000259" key="1">
    <source>
        <dbReference type="Pfam" id="PF03781"/>
    </source>
</evidence>
<name>L0DTA7_THIND</name>
<organism evidence="2 3">
    <name type="scientific">Thioalkalivibrio nitratireducens (strain DSM 14787 / UNIQEM 213 / ALEN2)</name>
    <dbReference type="NCBI Taxonomy" id="1255043"/>
    <lineage>
        <taxon>Bacteria</taxon>
        <taxon>Pseudomonadati</taxon>
        <taxon>Pseudomonadota</taxon>
        <taxon>Gammaproteobacteria</taxon>
        <taxon>Chromatiales</taxon>
        <taxon>Ectothiorhodospiraceae</taxon>
        <taxon>Thioalkalivibrio</taxon>
    </lineage>
</organism>
<proteinExistence type="predicted"/>
<dbReference type="Proteomes" id="UP000010809">
    <property type="component" value="Chromosome"/>
</dbReference>
<accession>L0DTA7</accession>
<feature type="domain" description="Sulfatase-modifying factor enzyme-like" evidence="1">
    <location>
        <begin position="42"/>
        <end position="285"/>
    </location>
</feature>